<dbReference type="Pfam" id="PF07942">
    <property type="entry name" value="CARME"/>
    <property type="match status" value="1"/>
</dbReference>
<accession>A0A087TII5</accession>
<evidence type="ECO:0000256" key="7">
    <source>
        <dbReference type="ARBA" id="ARBA00022603"/>
    </source>
</evidence>
<dbReference type="STRING" id="407821.A0A087TII5"/>
<evidence type="ECO:0000256" key="8">
    <source>
        <dbReference type="ARBA" id="ARBA00022679"/>
    </source>
</evidence>
<dbReference type="SUPFAM" id="SSF53335">
    <property type="entry name" value="S-adenosyl-L-methionine-dependent methyltransferases"/>
    <property type="match status" value="1"/>
</dbReference>
<evidence type="ECO:0000256" key="1">
    <source>
        <dbReference type="ARBA" id="ARBA00004123"/>
    </source>
</evidence>
<comment type="function">
    <text evidence="11">N-methyltransferase that catalyzes the formation of anserine (beta-alanyl-N(Pi)-methyl-L-histidine) from carnosine. Anserine, a methylated derivative of carnosine (beta-alanyl-L-histidine), is an abundant constituent of vertebrate skeletal muscles. Also methylates other L-histidine-containing di- and tripeptides such as Gly-Gly-His, Gly-His and homocarnosine (GABA-His).</text>
</comment>
<evidence type="ECO:0000256" key="5">
    <source>
        <dbReference type="ARBA" id="ARBA00015448"/>
    </source>
</evidence>
<dbReference type="GO" id="GO:0005829">
    <property type="term" value="C:cytosol"/>
    <property type="evidence" value="ECO:0007669"/>
    <property type="project" value="UniProtKB-SubCell"/>
</dbReference>
<dbReference type="GO" id="GO:0035498">
    <property type="term" value="P:carnosine metabolic process"/>
    <property type="evidence" value="ECO:0007669"/>
    <property type="project" value="TreeGrafter"/>
</dbReference>
<dbReference type="OrthoDB" id="978at2759"/>
<dbReference type="InterPro" id="IPR012901">
    <property type="entry name" value="CARME"/>
</dbReference>
<dbReference type="EMBL" id="KK115358">
    <property type="protein sequence ID" value="KFM64924.1"/>
    <property type="molecule type" value="Genomic_DNA"/>
</dbReference>
<keyword evidence="7" id="KW-0489">Methyltransferase</keyword>
<evidence type="ECO:0000256" key="2">
    <source>
        <dbReference type="ARBA" id="ARBA00004514"/>
    </source>
</evidence>
<evidence type="ECO:0000313" key="13">
    <source>
        <dbReference type="Proteomes" id="UP000054359"/>
    </source>
</evidence>
<dbReference type="SMART" id="SM01296">
    <property type="entry name" value="N2227"/>
    <property type="match status" value="1"/>
</dbReference>
<keyword evidence="6" id="KW-0963">Cytoplasm</keyword>
<dbReference type="EC" id="2.1.1.22" evidence="4"/>
<dbReference type="PANTHER" id="PTHR12303">
    <property type="entry name" value="CARNOSINE N-METHYLTRANSFERASE"/>
    <property type="match status" value="1"/>
</dbReference>
<dbReference type="FunFam" id="3.40.50.150:FF:000094">
    <property type="entry name" value="Carnosine N-methyltransferase 1"/>
    <property type="match status" value="1"/>
</dbReference>
<keyword evidence="8" id="KW-0808">Transferase</keyword>
<evidence type="ECO:0000256" key="4">
    <source>
        <dbReference type="ARBA" id="ARBA00012003"/>
    </source>
</evidence>
<name>A0A087TII5_STEMI</name>
<gene>
    <name evidence="12" type="ORF">X975_26123</name>
</gene>
<evidence type="ECO:0000313" key="12">
    <source>
        <dbReference type="EMBL" id="KFM64924.1"/>
    </source>
</evidence>
<keyword evidence="13" id="KW-1185">Reference proteome</keyword>
<keyword evidence="10" id="KW-0539">Nucleus</keyword>
<evidence type="ECO:0000256" key="6">
    <source>
        <dbReference type="ARBA" id="ARBA00022490"/>
    </source>
</evidence>
<organism evidence="12 13">
    <name type="scientific">Stegodyphus mimosarum</name>
    <name type="common">African social velvet spider</name>
    <dbReference type="NCBI Taxonomy" id="407821"/>
    <lineage>
        <taxon>Eukaryota</taxon>
        <taxon>Metazoa</taxon>
        <taxon>Ecdysozoa</taxon>
        <taxon>Arthropoda</taxon>
        <taxon>Chelicerata</taxon>
        <taxon>Arachnida</taxon>
        <taxon>Araneae</taxon>
        <taxon>Araneomorphae</taxon>
        <taxon>Entelegynae</taxon>
        <taxon>Eresoidea</taxon>
        <taxon>Eresidae</taxon>
        <taxon>Stegodyphus</taxon>
    </lineage>
</organism>
<reference evidence="12 13" key="1">
    <citation type="submission" date="2013-11" db="EMBL/GenBank/DDBJ databases">
        <title>Genome sequencing of Stegodyphus mimosarum.</title>
        <authorList>
            <person name="Bechsgaard J."/>
        </authorList>
    </citation>
    <scope>NUCLEOTIDE SEQUENCE [LARGE SCALE GENOMIC DNA]</scope>
</reference>
<dbReference type="InterPro" id="IPR029063">
    <property type="entry name" value="SAM-dependent_MTases_sf"/>
</dbReference>
<evidence type="ECO:0000256" key="9">
    <source>
        <dbReference type="ARBA" id="ARBA00022691"/>
    </source>
</evidence>
<comment type="similarity">
    <text evidence="3">Belongs to the carnosine N-methyltransferase family.</text>
</comment>
<comment type="subcellular location">
    <subcellularLocation>
        <location evidence="2">Cytoplasm</location>
        <location evidence="2">Cytosol</location>
    </subcellularLocation>
    <subcellularLocation>
        <location evidence="1">Nucleus</location>
    </subcellularLocation>
</comment>
<evidence type="ECO:0000256" key="3">
    <source>
        <dbReference type="ARBA" id="ARBA00010086"/>
    </source>
</evidence>
<dbReference type="GO" id="GO:0030735">
    <property type="term" value="F:carnosine N-methyltransferase activity"/>
    <property type="evidence" value="ECO:0007669"/>
    <property type="project" value="UniProtKB-EC"/>
</dbReference>
<dbReference type="GO" id="GO:0032259">
    <property type="term" value="P:methylation"/>
    <property type="evidence" value="ECO:0007669"/>
    <property type="project" value="UniProtKB-KW"/>
</dbReference>
<feature type="non-terminal residue" evidence="12">
    <location>
        <position position="282"/>
    </location>
</feature>
<dbReference type="AlphaFoldDB" id="A0A087TII5"/>
<dbReference type="PANTHER" id="PTHR12303:SF6">
    <property type="entry name" value="CARNOSINE N-METHYLTRANSFERASE"/>
    <property type="match status" value="1"/>
</dbReference>
<proteinExistence type="inferred from homology"/>
<dbReference type="OMA" id="EFWVAKK"/>
<evidence type="ECO:0000256" key="11">
    <source>
        <dbReference type="ARBA" id="ARBA00054322"/>
    </source>
</evidence>
<dbReference type="Proteomes" id="UP000054359">
    <property type="component" value="Unassembled WGS sequence"/>
</dbReference>
<sequence length="282" mass="32764">MSSDVTPFDMEKVQSIFKQLYREWSVEGKEERDASFKPILDEISVRFPPDEIDCSSIRILVPGAGLGRLSYEIARKGYTCQGNEFSLFMLFTSNFVLNKCQGLDLYRIYPWVHQYYNNLKAYDQIQMVRFPDVDPCDLPSGIEFSMAAGSYIEIYKEPDCWDCIATCFFLDTANNVIDYIETTWNILKPGGYWINLGPLLYHHADVPNENSIEPSYEEIREIIVKFGFTILKEELDVVTPYSQNPRSMMCYEYKSVFFVCRKPEEVGDLNHYCSRTVAIKNE</sequence>
<protein>
    <recommendedName>
        <fullName evidence="5">Carnosine N-methyltransferase</fullName>
        <ecNumber evidence="4">2.1.1.22</ecNumber>
    </recommendedName>
</protein>
<dbReference type="Gene3D" id="3.40.50.150">
    <property type="entry name" value="Vaccinia Virus protein VP39"/>
    <property type="match status" value="1"/>
</dbReference>
<evidence type="ECO:0000256" key="10">
    <source>
        <dbReference type="ARBA" id="ARBA00023242"/>
    </source>
</evidence>
<keyword evidence="9" id="KW-0949">S-adenosyl-L-methionine</keyword>
<dbReference type="GO" id="GO:0005634">
    <property type="term" value="C:nucleus"/>
    <property type="evidence" value="ECO:0007669"/>
    <property type="project" value="UniProtKB-SubCell"/>
</dbReference>